<dbReference type="Proteomes" id="UP000800094">
    <property type="component" value="Unassembled WGS sequence"/>
</dbReference>
<organism evidence="3 4">
    <name type="scientific">Trematosphaeria pertusa</name>
    <dbReference type="NCBI Taxonomy" id="390896"/>
    <lineage>
        <taxon>Eukaryota</taxon>
        <taxon>Fungi</taxon>
        <taxon>Dikarya</taxon>
        <taxon>Ascomycota</taxon>
        <taxon>Pezizomycotina</taxon>
        <taxon>Dothideomycetes</taxon>
        <taxon>Pleosporomycetidae</taxon>
        <taxon>Pleosporales</taxon>
        <taxon>Massarineae</taxon>
        <taxon>Trematosphaeriaceae</taxon>
        <taxon>Trematosphaeria</taxon>
    </lineage>
</organism>
<gene>
    <name evidence="3" type="ORF">BU26DRAFT_525290</name>
</gene>
<name>A0A6A6HUN3_9PLEO</name>
<dbReference type="OrthoDB" id="3745421at2759"/>
<dbReference type="PANTHER" id="PTHR24070">
    <property type="entry name" value="RAS, DI-RAS, AND RHEB FAMILY MEMBERS OF SMALL GTPASE SUPERFAMILY"/>
    <property type="match status" value="1"/>
</dbReference>
<dbReference type="GO" id="GO:0005525">
    <property type="term" value="F:GTP binding"/>
    <property type="evidence" value="ECO:0007669"/>
    <property type="project" value="UniProtKB-KW"/>
</dbReference>
<sequence length="221" mass="24466">MDLLEMNAVQAVHGSTSQPNQPPLKLMVIGARKVGKTALIKKFVDGEFPVSNPTTKEERCRKSITLENQKYTLEITDTGSGDTWEDQTIKEAHGFLLVYDLCKKSTFEKIAELHDKIHKADAEAAVFVVGNKLDRSDEREVSTEDGSKEAERLGCKFGEATGKTNVEWVFLTVVKLVVQRAIKRRELSSSSRDMGVTSEGGADSWFETLALCLGIDSIVKQ</sequence>
<dbReference type="PROSITE" id="PS51419">
    <property type="entry name" value="RAB"/>
    <property type="match status" value="1"/>
</dbReference>
<evidence type="ECO:0000313" key="3">
    <source>
        <dbReference type="EMBL" id="KAF2241468.1"/>
    </source>
</evidence>
<dbReference type="RefSeq" id="XP_033676472.1">
    <property type="nucleotide sequence ID" value="XM_033830473.1"/>
</dbReference>
<evidence type="ECO:0000256" key="2">
    <source>
        <dbReference type="ARBA" id="ARBA00023134"/>
    </source>
</evidence>
<dbReference type="InterPro" id="IPR005225">
    <property type="entry name" value="Small_GTP-bd"/>
</dbReference>
<dbReference type="PROSITE" id="PS51421">
    <property type="entry name" value="RAS"/>
    <property type="match status" value="1"/>
</dbReference>
<dbReference type="PRINTS" id="PR00449">
    <property type="entry name" value="RASTRNSFRMNG"/>
</dbReference>
<dbReference type="GO" id="GO:0016020">
    <property type="term" value="C:membrane"/>
    <property type="evidence" value="ECO:0007669"/>
    <property type="project" value="InterPro"/>
</dbReference>
<evidence type="ECO:0000313" key="4">
    <source>
        <dbReference type="Proteomes" id="UP000800094"/>
    </source>
</evidence>
<dbReference type="InterPro" id="IPR027417">
    <property type="entry name" value="P-loop_NTPase"/>
</dbReference>
<dbReference type="AlphaFoldDB" id="A0A6A6HUN3"/>
<dbReference type="SUPFAM" id="SSF52540">
    <property type="entry name" value="P-loop containing nucleoside triphosphate hydrolases"/>
    <property type="match status" value="1"/>
</dbReference>
<protein>
    <submittedName>
        <fullName evidence="3">P-loop containing nucleoside triphosphate hydrolase protein</fullName>
    </submittedName>
</protein>
<keyword evidence="2" id="KW-0342">GTP-binding</keyword>
<dbReference type="Pfam" id="PF00071">
    <property type="entry name" value="Ras"/>
    <property type="match status" value="1"/>
</dbReference>
<accession>A0A6A6HUN3</accession>
<keyword evidence="4" id="KW-1185">Reference proteome</keyword>
<dbReference type="EMBL" id="ML987212">
    <property type="protein sequence ID" value="KAF2241468.1"/>
    <property type="molecule type" value="Genomic_DNA"/>
</dbReference>
<keyword evidence="1" id="KW-0547">Nucleotide-binding</keyword>
<dbReference type="InterPro" id="IPR020849">
    <property type="entry name" value="Small_GTPase_Ras-type"/>
</dbReference>
<dbReference type="SMART" id="SM00174">
    <property type="entry name" value="RHO"/>
    <property type="match status" value="1"/>
</dbReference>
<dbReference type="GeneID" id="54583803"/>
<proteinExistence type="predicted"/>
<dbReference type="InterPro" id="IPR001806">
    <property type="entry name" value="Small_GTPase"/>
</dbReference>
<reference evidence="3" key="1">
    <citation type="journal article" date="2020" name="Stud. Mycol.">
        <title>101 Dothideomycetes genomes: a test case for predicting lifestyles and emergence of pathogens.</title>
        <authorList>
            <person name="Haridas S."/>
            <person name="Albert R."/>
            <person name="Binder M."/>
            <person name="Bloem J."/>
            <person name="Labutti K."/>
            <person name="Salamov A."/>
            <person name="Andreopoulos B."/>
            <person name="Baker S."/>
            <person name="Barry K."/>
            <person name="Bills G."/>
            <person name="Bluhm B."/>
            <person name="Cannon C."/>
            <person name="Castanera R."/>
            <person name="Culley D."/>
            <person name="Daum C."/>
            <person name="Ezra D."/>
            <person name="Gonzalez J."/>
            <person name="Henrissat B."/>
            <person name="Kuo A."/>
            <person name="Liang C."/>
            <person name="Lipzen A."/>
            <person name="Lutzoni F."/>
            <person name="Magnuson J."/>
            <person name="Mondo S."/>
            <person name="Nolan M."/>
            <person name="Ohm R."/>
            <person name="Pangilinan J."/>
            <person name="Park H.-J."/>
            <person name="Ramirez L."/>
            <person name="Alfaro M."/>
            <person name="Sun H."/>
            <person name="Tritt A."/>
            <person name="Yoshinaga Y."/>
            <person name="Zwiers L.-H."/>
            <person name="Turgeon B."/>
            <person name="Goodwin S."/>
            <person name="Spatafora J."/>
            <person name="Crous P."/>
            <person name="Grigoriev I."/>
        </authorList>
    </citation>
    <scope>NUCLEOTIDE SEQUENCE</scope>
    <source>
        <strain evidence="3">CBS 122368</strain>
    </source>
</reference>
<dbReference type="SMART" id="SM00173">
    <property type="entry name" value="RAS"/>
    <property type="match status" value="1"/>
</dbReference>
<keyword evidence="3" id="KW-0378">Hydrolase</keyword>
<evidence type="ECO:0000256" key="1">
    <source>
        <dbReference type="ARBA" id="ARBA00022741"/>
    </source>
</evidence>
<dbReference type="SMART" id="SM00175">
    <property type="entry name" value="RAB"/>
    <property type="match status" value="1"/>
</dbReference>
<dbReference type="GO" id="GO:0007165">
    <property type="term" value="P:signal transduction"/>
    <property type="evidence" value="ECO:0007669"/>
    <property type="project" value="InterPro"/>
</dbReference>
<dbReference type="Gene3D" id="3.40.50.300">
    <property type="entry name" value="P-loop containing nucleotide triphosphate hydrolases"/>
    <property type="match status" value="1"/>
</dbReference>
<dbReference type="NCBIfam" id="TIGR00231">
    <property type="entry name" value="small_GTP"/>
    <property type="match status" value="1"/>
</dbReference>
<dbReference type="GO" id="GO:0003924">
    <property type="term" value="F:GTPase activity"/>
    <property type="evidence" value="ECO:0007669"/>
    <property type="project" value="InterPro"/>
</dbReference>